<feature type="chain" id="PRO_5014604385" evidence="2">
    <location>
        <begin position="24"/>
        <end position="134"/>
    </location>
</feature>
<dbReference type="EMBL" id="GGFL01009310">
    <property type="protein sequence ID" value="MBW73488.1"/>
    <property type="molecule type" value="Transcribed_RNA"/>
</dbReference>
<dbReference type="AlphaFoldDB" id="A0A2M4D8T4"/>
<proteinExistence type="predicted"/>
<protein>
    <submittedName>
        <fullName evidence="3">Putative secreted protein</fullName>
    </submittedName>
</protein>
<keyword evidence="2" id="KW-0732">Signal</keyword>
<accession>A0A2M4D8T4</accession>
<evidence type="ECO:0000256" key="2">
    <source>
        <dbReference type="SAM" id="SignalP"/>
    </source>
</evidence>
<evidence type="ECO:0000256" key="1">
    <source>
        <dbReference type="SAM" id="MobiDB-lite"/>
    </source>
</evidence>
<feature type="compositionally biased region" description="Polar residues" evidence="1">
    <location>
        <begin position="124"/>
        <end position="134"/>
    </location>
</feature>
<feature type="signal peptide" evidence="2">
    <location>
        <begin position="1"/>
        <end position="23"/>
    </location>
</feature>
<evidence type="ECO:0000313" key="3">
    <source>
        <dbReference type="EMBL" id="MBW73488.1"/>
    </source>
</evidence>
<reference evidence="3" key="1">
    <citation type="submission" date="2018-01" db="EMBL/GenBank/DDBJ databases">
        <title>An insight into the sialome of Amazonian anophelines.</title>
        <authorList>
            <person name="Ribeiro J.M."/>
            <person name="Scarpassa V."/>
            <person name="Calvo E."/>
        </authorList>
    </citation>
    <scope>NUCLEOTIDE SEQUENCE</scope>
</reference>
<feature type="compositionally biased region" description="Basic and acidic residues" evidence="1">
    <location>
        <begin position="114"/>
        <end position="123"/>
    </location>
</feature>
<name>A0A2M4D8T4_ANODA</name>
<sequence length="134" mass="15501">MVVMVVCLILFFSFPKPFPRCRCRKRTIGSNKCVKEGMNLKSETEDCSPAKLLTLVEKIRKEFSLTIMYKTCAFARERAYQTNAYVCINVMLLNLREVTWYTIWNSIPTRAERCGMSKDDSSRPHSSATRTEDP</sequence>
<organism evidence="3">
    <name type="scientific">Anopheles darlingi</name>
    <name type="common">Mosquito</name>
    <dbReference type="NCBI Taxonomy" id="43151"/>
    <lineage>
        <taxon>Eukaryota</taxon>
        <taxon>Metazoa</taxon>
        <taxon>Ecdysozoa</taxon>
        <taxon>Arthropoda</taxon>
        <taxon>Hexapoda</taxon>
        <taxon>Insecta</taxon>
        <taxon>Pterygota</taxon>
        <taxon>Neoptera</taxon>
        <taxon>Endopterygota</taxon>
        <taxon>Diptera</taxon>
        <taxon>Nematocera</taxon>
        <taxon>Culicoidea</taxon>
        <taxon>Culicidae</taxon>
        <taxon>Anophelinae</taxon>
        <taxon>Anopheles</taxon>
    </lineage>
</organism>
<feature type="region of interest" description="Disordered" evidence="1">
    <location>
        <begin position="114"/>
        <end position="134"/>
    </location>
</feature>